<comment type="similarity">
    <text evidence="2">Belongs to the NEMP family.</text>
</comment>
<dbReference type="Proteomes" id="UP000789595">
    <property type="component" value="Unassembled WGS sequence"/>
</dbReference>
<evidence type="ECO:0000256" key="4">
    <source>
        <dbReference type="ARBA" id="ARBA00022729"/>
    </source>
</evidence>
<dbReference type="Pfam" id="PF10225">
    <property type="entry name" value="NEMP"/>
    <property type="match status" value="1"/>
</dbReference>
<gene>
    <name evidence="10" type="ORF">PCAL00307_LOCUS21969</name>
    <name evidence="11" type="ORF">PECAL_2P10510</name>
</gene>
<evidence type="ECO:0000256" key="2">
    <source>
        <dbReference type="ARBA" id="ARBA00005748"/>
    </source>
</evidence>
<feature type="transmembrane region" description="Helical" evidence="8">
    <location>
        <begin position="309"/>
        <end position="336"/>
    </location>
</feature>
<keyword evidence="5 8" id="KW-1133">Transmembrane helix</keyword>
<evidence type="ECO:0000313" key="11">
    <source>
        <dbReference type="EMBL" id="CAH0368004.1"/>
    </source>
</evidence>
<sequence length="415" mass="44330">MVRRVALLLAVAARCAAADDLDATYDRAFPVCPSANTDGGTATCGSPPFESCDAGARWYEVWRAFDARTATVSGPHLKRLRVQHRSFDSSLVGAFHALGNVLLTGELGSGKYEDPLLGCPAPWDDATTCILRLSPFGEACVRVAVKPQVLPGSIGSASVSFATSTKRRDLRVAALVASILLHQTAPTIGESAFLHYGVGVSFGLLFGVVVLVCSILCVMISSPTKRRTAVALSFLGYSAAVMRHARRVVWSLVTSYPRLIATYACVTMAFSVFGTRAARSTDVFFDAVRCAVRLTALFIAFHATRSVAVGLLFAVGFGVAQILGGSSFGAVVTLVASRMPSTPEVKPSPRPARNFLEGHRYLTEEEYKEQAADATAEALAGLVETEEYRRWVAKNHHRLGARAAAASDDEDGSDY</sequence>
<comment type="subcellular location">
    <subcellularLocation>
        <location evidence="1">Nucleus inner membrane</location>
        <topology evidence="1">Multi-pass membrane protein</topology>
        <orientation evidence="1">Nucleoplasmic side</orientation>
    </subcellularLocation>
</comment>
<evidence type="ECO:0000256" key="7">
    <source>
        <dbReference type="ARBA" id="ARBA00023242"/>
    </source>
</evidence>
<feature type="signal peptide" evidence="9">
    <location>
        <begin position="1"/>
        <end position="18"/>
    </location>
</feature>
<name>A0A7S4A7Q8_9STRA</name>
<keyword evidence="12" id="KW-1185">Reference proteome</keyword>
<reference evidence="11" key="2">
    <citation type="submission" date="2021-11" db="EMBL/GenBank/DDBJ databases">
        <authorList>
            <consortium name="Genoscope - CEA"/>
            <person name="William W."/>
        </authorList>
    </citation>
    <scope>NUCLEOTIDE SEQUENCE</scope>
</reference>
<evidence type="ECO:0000256" key="3">
    <source>
        <dbReference type="ARBA" id="ARBA00022692"/>
    </source>
</evidence>
<feature type="transmembrane region" description="Helical" evidence="8">
    <location>
        <begin position="258"/>
        <end position="276"/>
    </location>
</feature>
<reference evidence="10" key="1">
    <citation type="submission" date="2021-01" db="EMBL/GenBank/DDBJ databases">
        <authorList>
            <person name="Corre E."/>
            <person name="Pelletier E."/>
            <person name="Niang G."/>
            <person name="Scheremetjew M."/>
            <person name="Finn R."/>
            <person name="Kale V."/>
            <person name="Holt S."/>
            <person name="Cochrane G."/>
            <person name="Meng A."/>
            <person name="Brown T."/>
            <person name="Cohen L."/>
        </authorList>
    </citation>
    <scope>NUCLEOTIDE SEQUENCE</scope>
    <source>
        <strain evidence="10">CCMP1756</strain>
    </source>
</reference>
<dbReference type="AlphaFoldDB" id="A0A7S4A7Q8"/>
<feature type="transmembrane region" description="Helical" evidence="8">
    <location>
        <begin position="193"/>
        <end position="217"/>
    </location>
</feature>
<dbReference type="GO" id="GO:0005637">
    <property type="term" value="C:nuclear inner membrane"/>
    <property type="evidence" value="ECO:0007669"/>
    <property type="project" value="UniProtKB-SubCell"/>
</dbReference>
<keyword evidence="6 8" id="KW-0472">Membrane</keyword>
<keyword evidence="4 9" id="KW-0732">Signal</keyword>
<dbReference type="PANTHER" id="PTHR13598:SF1">
    <property type="entry name" value="AT07567P-RELATED"/>
    <property type="match status" value="1"/>
</dbReference>
<dbReference type="InterPro" id="IPR019358">
    <property type="entry name" value="NEMP_fam"/>
</dbReference>
<protein>
    <submittedName>
        <fullName evidence="10">Uncharacterized protein</fullName>
    </submittedName>
</protein>
<accession>A0A7S4A7Q8</accession>
<evidence type="ECO:0000256" key="8">
    <source>
        <dbReference type="SAM" id="Phobius"/>
    </source>
</evidence>
<proteinExistence type="inferred from homology"/>
<evidence type="ECO:0000313" key="10">
    <source>
        <dbReference type="EMBL" id="CAE0706518.1"/>
    </source>
</evidence>
<dbReference type="PANTHER" id="PTHR13598">
    <property type="entry name" value="AT07567P-RELATED"/>
    <property type="match status" value="1"/>
</dbReference>
<organism evidence="10">
    <name type="scientific">Pelagomonas calceolata</name>
    <dbReference type="NCBI Taxonomy" id="35677"/>
    <lineage>
        <taxon>Eukaryota</taxon>
        <taxon>Sar</taxon>
        <taxon>Stramenopiles</taxon>
        <taxon>Ochrophyta</taxon>
        <taxon>Pelagophyceae</taxon>
        <taxon>Pelagomonadales</taxon>
        <taxon>Pelagomonadaceae</taxon>
        <taxon>Pelagomonas</taxon>
    </lineage>
</organism>
<evidence type="ECO:0000313" key="12">
    <source>
        <dbReference type="Proteomes" id="UP000789595"/>
    </source>
</evidence>
<dbReference type="EMBL" id="HBIW01025491">
    <property type="protein sequence ID" value="CAE0706518.1"/>
    <property type="molecule type" value="Transcribed_RNA"/>
</dbReference>
<feature type="chain" id="PRO_5036212385" evidence="9">
    <location>
        <begin position="19"/>
        <end position="415"/>
    </location>
</feature>
<keyword evidence="7" id="KW-0539">Nucleus</keyword>
<keyword evidence="3 8" id="KW-0812">Transmembrane</keyword>
<dbReference type="EMBL" id="CAKKNE010000002">
    <property type="protein sequence ID" value="CAH0368004.1"/>
    <property type="molecule type" value="Genomic_DNA"/>
</dbReference>
<evidence type="ECO:0000256" key="6">
    <source>
        <dbReference type="ARBA" id="ARBA00023136"/>
    </source>
</evidence>
<evidence type="ECO:0000256" key="9">
    <source>
        <dbReference type="SAM" id="SignalP"/>
    </source>
</evidence>
<evidence type="ECO:0000256" key="1">
    <source>
        <dbReference type="ARBA" id="ARBA00004575"/>
    </source>
</evidence>
<evidence type="ECO:0000256" key="5">
    <source>
        <dbReference type="ARBA" id="ARBA00022989"/>
    </source>
</evidence>